<keyword evidence="2 7" id="KW-0227">DNA damage</keyword>
<evidence type="ECO:0000256" key="5">
    <source>
        <dbReference type="ARBA" id="ARBA00023204"/>
    </source>
</evidence>
<dbReference type="Proteomes" id="UP000823641">
    <property type="component" value="Unassembled WGS sequence"/>
</dbReference>
<dbReference type="Gene3D" id="1.10.150.20">
    <property type="entry name" value="5' to 3' exonuclease, C-terminal subdomain"/>
    <property type="match status" value="1"/>
</dbReference>
<evidence type="ECO:0000313" key="11">
    <source>
        <dbReference type="Proteomes" id="UP000823641"/>
    </source>
</evidence>
<dbReference type="PANTHER" id="PTHR30562:SF1">
    <property type="entry name" value="UVRABC SYSTEM PROTEIN C"/>
    <property type="match status" value="1"/>
</dbReference>
<dbReference type="InterPro" id="IPR036876">
    <property type="entry name" value="UVR_dom_sf"/>
</dbReference>
<comment type="caution">
    <text evidence="10">The sequence shown here is derived from an EMBL/GenBank/DDBJ whole genome shotgun (WGS) entry which is preliminary data.</text>
</comment>
<comment type="subunit">
    <text evidence="7">Interacts with UvrB in an incision complex.</text>
</comment>
<dbReference type="InterPro" id="IPR004791">
    <property type="entry name" value="UvrC"/>
</dbReference>
<dbReference type="InterPro" id="IPR047296">
    <property type="entry name" value="GIY-YIG_UvrC_Cho"/>
</dbReference>
<gene>
    <name evidence="7 10" type="primary">uvrC</name>
    <name evidence="10" type="ORF">IAA73_11205</name>
</gene>
<dbReference type="InterPro" id="IPR001162">
    <property type="entry name" value="UvrC_RNase_H_dom"/>
</dbReference>
<dbReference type="Pfam" id="PF01541">
    <property type="entry name" value="GIY-YIG"/>
    <property type="match status" value="1"/>
</dbReference>
<dbReference type="InterPro" id="IPR000305">
    <property type="entry name" value="GIY-YIG_endonuc"/>
</dbReference>
<dbReference type="HAMAP" id="MF_00203">
    <property type="entry name" value="UvrC"/>
    <property type="match status" value="1"/>
</dbReference>
<dbReference type="GO" id="GO:0009432">
    <property type="term" value="P:SOS response"/>
    <property type="evidence" value="ECO:0007669"/>
    <property type="project" value="UniProtKB-UniRule"/>
</dbReference>
<dbReference type="CDD" id="cd10434">
    <property type="entry name" value="GIY-YIG_UvrC_Cho"/>
    <property type="match status" value="1"/>
</dbReference>
<keyword evidence="4 7" id="KW-0267">Excision nuclease</keyword>
<reference evidence="10" key="2">
    <citation type="journal article" date="2021" name="PeerJ">
        <title>Extensive microbial diversity within the chicken gut microbiome revealed by metagenomics and culture.</title>
        <authorList>
            <person name="Gilroy R."/>
            <person name="Ravi A."/>
            <person name="Getino M."/>
            <person name="Pursley I."/>
            <person name="Horton D.L."/>
            <person name="Alikhan N.F."/>
            <person name="Baker D."/>
            <person name="Gharbi K."/>
            <person name="Hall N."/>
            <person name="Watson M."/>
            <person name="Adriaenssens E.M."/>
            <person name="Foster-Nyarko E."/>
            <person name="Jarju S."/>
            <person name="Secka A."/>
            <person name="Antonio M."/>
            <person name="Oren A."/>
            <person name="Chaudhuri R.R."/>
            <person name="La Ragione R."/>
            <person name="Hildebrand F."/>
            <person name="Pallen M.J."/>
        </authorList>
    </citation>
    <scope>NUCLEOTIDE SEQUENCE</scope>
    <source>
        <strain evidence="10">G3-3990</strain>
    </source>
</reference>
<comment type="similarity">
    <text evidence="7">Belongs to the UvrC family.</text>
</comment>
<keyword evidence="1 7" id="KW-0963">Cytoplasm</keyword>
<dbReference type="NCBIfam" id="TIGR00194">
    <property type="entry name" value="uvrC"/>
    <property type="match status" value="1"/>
</dbReference>
<protein>
    <recommendedName>
        <fullName evidence="7">UvrABC system protein C</fullName>
        <shortName evidence="7">Protein UvrC</shortName>
    </recommendedName>
    <alternativeName>
        <fullName evidence="7">Excinuclease ABC subunit C</fullName>
    </alternativeName>
</protein>
<comment type="subcellular location">
    <subcellularLocation>
        <location evidence="7">Cytoplasm</location>
    </subcellularLocation>
</comment>
<sequence>MSERIQHIKNIISTMPETPGVYQYFNEEGTIIYVGKAKNLKRRVSSYFNKEHDSVKTNVLVKHIHDLKYIVVNTETDALLLENNLIKQYQPRYNILLKDGKTYPWLCITKEAFPRVFRTRQVVRGAEYFGPYSNVYVLDTLLELIREIYPIRTCRLPLTPDGIAAGRFKVCLQYHIKNCKGCCEGLQSREDYLKMIDEIKEIAKGNSHNITDYLVKEMQKLAAELRFEEAQALKVKYDAILKYQAKTVITTTHDDNLDVYSYEEDDGSAYINMLHISKGSITKGFTIEYQKRMDEPKEEIFAMGILELRDRLKSDAKTLIVPFMPELNIHNVEFMIPKIGDKKKLLDLSYQNVRQYKVDKYKQAEKLNPEQRMTRLLSSLQKKLGMKKMPLHIECFDNSNISGSDAVAACVVFKKAKPSRKDYRKYIIKTVEGPDDYASMMEVVKRRYTRLINENSPLPDLIIADGGAGQMEMIRQALEEVGVNIPIAGLAKDDHHRTHELLFGFPPATIGLKPTEELFKFLTQIQDETHRVAISFHRDRRSKSQTASELDHIKGIGEKTKNELLQHFKSVKRIQNAEKYELAKIIGTNRASIIYSHFHPDLTL</sequence>
<comment type="function">
    <text evidence="7">The UvrABC repair system catalyzes the recognition and processing of DNA lesions. UvrC both incises the 5' and 3' sides of the lesion. The N-terminal half is responsible for the 3' incision and the C-terminal half is responsible for the 5' incision.</text>
</comment>
<feature type="domain" description="UvrC family homology region profile" evidence="9">
    <location>
        <begin position="317"/>
        <end position="478"/>
    </location>
</feature>
<dbReference type="SUPFAM" id="SSF46600">
    <property type="entry name" value="C-terminal UvrC-binding domain of UvrB"/>
    <property type="match status" value="1"/>
</dbReference>
<dbReference type="SMART" id="SM00465">
    <property type="entry name" value="GIYc"/>
    <property type="match status" value="1"/>
</dbReference>
<name>A0A9D9N5C4_9BACT</name>
<evidence type="ECO:0000259" key="9">
    <source>
        <dbReference type="PROSITE" id="PS50165"/>
    </source>
</evidence>
<dbReference type="PROSITE" id="PS50164">
    <property type="entry name" value="GIY_YIG"/>
    <property type="match status" value="1"/>
</dbReference>
<dbReference type="Gene3D" id="3.30.420.340">
    <property type="entry name" value="UvrC, RNAse H endonuclease domain"/>
    <property type="match status" value="1"/>
</dbReference>
<evidence type="ECO:0000256" key="7">
    <source>
        <dbReference type="HAMAP-Rule" id="MF_00203"/>
    </source>
</evidence>
<dbReference type="InterPro" id="IPR035901">
    <property type="entry name" value="GIY-YIG_endonuc_sf"/>
</dbReference>
<dbReference type="FunFam" id="3.40.1440.10:FF:000001">
    <property type="entry name" value="UvrABC system protein C"/>
    <property type="match status" value="1"/>
</dbReference>
<keyword evidence="3 7" id="KW-0228">DNA excision</keyword>
<reference evidence="10" key="1">
    <citation type="submission" date="2020-10" db="EMBL/GenBank/DDBJ databases">
        <authorList>
            <person name="Gilroy R."/>
        </authorList>
    </citation>
    <scope>NUCLEOTIDE SEQUENCE</scope>
    <source>
        <strain evidence="10">G3-3990</strain>
    </source>
</reference>
<dbReference type="GO" id="GO:0009381">
    <property type="term" value="F:excinuclease ABC activity"/>
    <property type="evidence" value="ECO:0007669"/>
    <property type="project" value="UniProtKB-UniRule"/>
</dbReference>
<dbReference type="SUPFAM" id="SSF82771">
    <property type="entry name" value="GIY-YIG endonuclease"/>
    <property type="match status" value="1"/>
</dbReference>
<evidence type="ECO:0000256" key="6">
    <source>
        <dbReference type="ARBA" id="ARBA00023236"/>
    </source>
</evidence>
<dbReference type="PANTHER" id="PTHR30562">
    <property type="entry name" value="UVRC/OXIDOREDUCTASE"/>
    <property type="match status" value="1"/>
</dbReference>
<dbReference type="InterPro" id="IPR038476">
    <property type="entry name" value="UvrC_RNase_H_dom_sf"/>
</dbReference>
<evidence type="ECO:0000259" key="8">
    <source>
        <dbReference type="PROSITE" id="PS50164"/>
    </source>
</evidence>
<evidence type="ECO:0000256" key="1">
    <source>
        <dbReference type="ARBA" id="ARBA00022490"/>
    </source>
</evidence>
<dbReference type="InterPro" id="IPR010994">
    <property type="entry name" value="RuvA_2-like"/>
</dbReference>
<dbReference type="GO" id="GO:0003677">
    <property type="term" value="F:DNA binding"/>
    <property type="evidence" value="ECO:0007669"/>
    <property type="project" value="UniProtKB-UniRule"/>
</dbReference>
<dbReference type="InterPro" id="IPR050066">
    <property type="entry name" value="UvrABC_protein_C"/>
</dbReference>
<dbReference type="Pfam" id="PF22920">
    <property type="entry name" value="UvrC_RNaseH"/>
    <property type="match status" value="1"/>
</dbReference>
<evidence type="ECO:0000256" key="2">
    <source>
        <dbReference type="ARBA" id="ARBA00022763"/>
    </source>
</evidence>
<dbReference type="EMBL" id="JADIMG010000102">
    <property type="protein sequence ID" value="MBO8460879.1"/>
    <property type="molecule type" value="Genomic_DNA"/>
</dbReference>
<keyword evidence="5 7" id="KW-0234">DNA repair</keyword>
<accession>A0A9D9N5C4</accession>
<organism evidence="10 11">
    <name type="scientific">Candidatus Gallipaludibacter merdavium</name>
    <dbReference type="NCBI Taxonomy" id="2840839"/>
    <lineage>
        <taxon>Bacteria</taxon>
        <taxon>Pseudomonadati</taxon>
        <taxon>Bacteroidota</taxon>
        <taxon>Bacteroidia</taxon>
        <taxon>Bacteroidales</taxon>
        <taxon>Candidatus Gallipaludibacter</taxon>
    </lineage>
</organism>
<dbReference type="AlphaFoldDB" id="A0A9D9N5C4"/>
<dbReference type="Gene3D" id="3.40.1440.10">
    <property type="entry name" value="GIY-YIG endonuclease"/>
    <property type="match status" value="1"/>
</dbReference>
<keyword evidence="6 7" id="KW-0742">SOS response</keyword>
<dbReference type="GO" id="GO:0009380">
    <property type="term" value="C:excinuclease repair complex"/>
    <property type="evidence" value="ECO:0007669"/>
    <property type="project" value="InterPro"/>
</dbReference>
<dbReference type="GO" id="GO:0005737">
    <property type="term" value="C:cytoplasm"/>
    <property type="evidence" value="ECO:0007669"/>
    <property type="project" value="UniProtKB-SubCell"/>
</dbReference>
<dbReference type="PROSITE" id="PS50165">
    <property type="entry name" value="UVRC"/>
    <property type="match status" value="1"/>
</dbReference>
<feature type="domain" description="GIY-YIG" evidence="8">
    <location>
        <begin position="17"/>
        <end position="95"/>
    </location>
</feature>
<evidence type="ECO:0000313" key="10">
    <source>
        <dbReference type="EMBL" id="MBO8460879.1"/>
    </source>
</evidence>
<evidence type="ECO:0000256" key="4">
    <source>
        <dbReference type="ARBA" id="ARBA00022881"/>
    </source>
</evidence>
<proteinExistence type="inferred from homology"/>
<dbReference type="GO" id="GO:0006289">
    <property type="term" value="P:nucleotide-excision repair"/>
    <property type="evidence" value="ECO:0007669"/>
    <property type="project" value="UniProtKB-UniRule"/>
</dbReference>
<dbReference type="Pfam" id="PF08459">
    <property type="entry name" value="UvrC_RNaseH_dom"/>
    <property type="match status" value="1"/>
</dbReference>
<dbReference type="SUPFAM" id="SSF47781">
    <property type="entry name" value="RuvA domain 2-like"/>
    <property type="match status" value="1"/>
</dbReference>
<evidence type="ECO:0000256" key="3">
    <source>
        <dbReference type="ARBA" id="ARBA00022769"/>
    </source>
</evidence>